<feature type="site" description="Critical for catalysis" evidence="20">
    <location>
        <position position="218"/>
    </location>
</feature>
<feature type="modified residue" description="N6-succinyllysine" evidence="21">
    <location>
        <position position="88"/>
    </location>
</feature>
<comment type="similarity">
    <text evidence="2">Belongs to the isocitrate and isopropylmalate dehydrogenases family.</text>
</comment>
<evidence type="ECO:0000313" key="23">
    <source>
        <dbReference type="EMBL" id="PKZ15363.1"/>
    </source>
</evidence>
<dbReference type="RefSeq" id="WP_080970181.1">
    <property type="nucleotide sequence ID" value="NZ_JASOFK010000002.1"/>
</dbReference>
<evidence type="ECO:0000256" key="7">
    <source>
        <dbReference type="ARBA" id="ARBA00022532"/>
    </source>
</evidence>
<comment type="cofactor">
    <cofactor evidence="1">
        <name>Mn(2+)</name>
        <dbReference type="ChEBI" id="CHEBI:29035"/>
    </cofactor>
</comment>
<evidence type="ECO:0000313" key="24">
    <source>
        <dbReference type="Proteomes" id="UP000242263"/>
    </source>
</evidence>
<evidence type="ECO:0000256" key="11">
    <source>
        <dbReference type="ARBA" id="ARBA00023002"/>
    </source>
</evidence>
<protein>
    <recommendedName>
        <fullName evidence="5">Isocitrate dehydrogenase [NADP]</fullName>
        <ecNumber evidence="4">1.1.1.42</ecNumber>
    </recommendedName>
    <alternativeName>
        <fullName evidence="14">IDP</fullName>
    </alternativeName>
    <alternativeName>
        <fullName evidence="15">NADP(+)-specific ICDH</fullName>
    </alternativeName>
    <alternativeName>
        <fullName evidence="16">Oxalosuccinate decarboxylase</fullName>
    </alternativeName>
</protein>
<reference evidence="23 24" key="1">
    <citation type="submission" date="2017-12" db="EMBL/GenBank/DDBJ databases">
        <title>Phylogenetic diversity of female urinary microbiome.</title>
        <authorList>
            <person name="Thomas-White K."/>
            <person name="Wolfe A.J."/>
        </authorList>
    </citation>
    <scope>NUCLEOTIDE SEQUENCE [LARGE SCALE GENOMIC DNA]</scope>
    <source>
        <strain evidence="23 24">UMB0064</strain>
    </source>
</reference>
<evidence type="ECO:0000256" key="13">
    <source>
        <dbReference type="ARBA" id="ARBA00023554"/>
    </source>
</evidence>
<evidence type="ECO:0000256" key="4">
    <source>
        <dbReference type="ARBA" id="ARBA00013013"/>
    </source>
</evidence>
<feature type="binding site" evidence="19">
    <location>
        <position position="282"/>
    </location>
    <ligand>
        <name>Mg(2+)</name>
        <dbReference type="ChEBI" id="CHEBI:18420"/>
    </ligand>
</feature>
<dbReference type="PANTHER" id="PTHR43504">
    <property type="entry name" value="ISOCITRATE DEHYDROGENASE [NADP]"/>
    <property type="match status" value="1"/>
</dbReference>
<evidence type="ECO:0000256" key="10">
    <source>
        <dbReference type="ARBA" id="ARBA00022857"/>
    </source>
</evidence>
<evidence type="ECO:0000256" key="19">
    <source>
        <dbReference type="PIRSR" id="PIRSR604439-3"/>
    </source>
</evidence>
<dbReference type="NCBIfam" id="NF005425">
    <property type="entry name" value="PRK07006.1"/>
    <property type="match status" value="1"/>
</dbReference>
<evidence type="ECO:0000256" key="6">
    <source>
        <dbReference type="ARBA" id="ARBA00022435"/>
    </source>
</evidence>
<dbReference type="EC" id="1.1.1.42" evidence="4"/>
<dbReference type="PANTHER" id="PTHR43504:SF1">
    <property type="entry name" value="ISOCITRATE DEHYDROGENASE [NADP]"/>
    <property type="match status" value="1"/>
</dbReference>
<dbReference type="Pfam" id="PF00180">
    <property type="entry name" value="Iso_dh"/>
    <property type="match status" value="1"/>
</dbReference>
<keyword evidence="7" id="KW-0816">Tricarboxylic acid cycle</keyword>
<evidence type="ECO:0000256" key="18">
    <source>
        <dbReference type="PIRSR" id="PIRSR604439-2"/>
    </source>
</evidence>
<comment type="subunit">
    <text evidence="3">Homodimer.</text>
</comment>
<keyword evidence="9 19" id="KW-0460">Magnesium</keyword>
<feature type="modified residue" description="Phosphoserine" evidence="21">
    <location>
        <position position="101"/>
    </location>
</feature>
<feature type="domain" description="Isopropylmalate dehydrogenase-like" evidence="22">
    <location>
        <begin position="18"/>
        <end position="387"/>
    </location>
</feature>
<dbReference type="AlphaFoldDB" id="A0A2I1J6H9"/>
<evidence type="ECO:0000256" key="3">
    <source>
        <dbReference type="ARBA" id="ARBA00011738"/>
    </source>
</evidence>
<dbReference type="InterPro" id="IPR019818">
    <property type="entry name" value="IsoCit/isopropylmalate_DH_CS"/>
</dbReference>
<keyword evidence="11" id="KW-0560">Oxidoreductase</keyword>
<dbReference type="GO" id="GO:0006097">
    <property type="term" value="P:glyoxylate cycle"/>
    <property type="evidence" value="ECO:0007669"/>
    <property type="project" value="UniProtKB-KW"/>
</dbReference>
<dbReference type="GO" id="GO:0004450">
    <property type="term" value="F:isocitrate dehydrogenase (NADP+) activity"/>
    <property type="evidence" value="ECO:0007669"/>
    <property type="project" value="UniProtKB-EC"/>
</dbReference>
<evidence type="ECO:0000256" key="17">
    <source>
        <dbReference type="PIRSR" id="PIRSR604439-1"/>
    </source>
</evidence>
<accession>A0A2I1J6H9</accession>
<evidence type="ECO:0000256" key="16">
    <source>
        <dbReference type="ARBA" id="ARBA00031098"/>
    </source>
</evidence>
<dbReference type="GO" id="GO:0006099">
    <property type="term" value="P:tricarboxylic acid cycle"/>
    <property type="evidence" value="ECO:0007669"/>
    <property type="project" value="UniProtKB-KW"/>
</dbReference>
<evidence type="ECO:0000256" key="1">
    <source>
        <dbReference type="ARBA" id="ARBA00001936"/>
    </source>
</evidence>
<dbReference type="InterPro" id="IPR004439">
    <property type="entry name" value="Isocitrate_DH_NADP_dimer_prok"/>
</dbReference>
<dbReference type="GO" id="GO:0051287">
    <property type="term" value="F:NAD binding"/>
    <property type="evidence" value="ECO:0007669"/>
    <property type="project" value="InterPro"/>
</dbReference>
<evidence type="ECO:0000256" key="14">
    <source>
        <dbReference type="ARBA" id="ARBA00029765"/>
    </source>
</evidence>
<proteinExistence type="inferred from homology"/>
<dbReference type="EMBL" id="PKGU01000002">
    <property type="protein sequence ID" value="PKZ15363.1"/>
    <property type="molecule type" value="Genomic_DNA"/>
</dbReference>
<evidence type="ECO:0000259" key="22">
    <source>
        <dbReference type="SMART" id="SM01329"/>
    </source>
</evidence>
<evidence type="ECO:0000256" key="15">
    <source>
        <dbReference type="ARBA" id="ARBA00029990"/>
    </source>
</evidence>
<feature type="binding site" evidence="17">
    <location>
        <position position="141"/>
    </location>
    <ligand>
        <name>D-threo-isocitrate</name>
        <dbReference type="ChEBI" id="CHEBI:15562"/>
    </ligand>
</feature>
<keyword evidence="12 19" id="KW-0464">Manganese</keyword>
<name>A0A2I1J6H9_9BIFI</name>
<comment type="cofactor">
    <cofactor evidence="19">
        <name>Mg(2+)</name>
        <dbReference type="ChEBI" id="CHEBI:18420"/>
    </cofactor>
    <cofactor evidence="19">
        <name>Mn(2+)</name>
        <dbReference type="ChEBI" id="CHEBI:29035"/>
    </cofactor>
    <text evidence="19">Binds 1 Mg(2+) or Mn(2+) ion per subunit.</text>
</comment>
<organism evidence="23 24">
    <name type="scientific">Alloscardovia omnicolens</name>
    <dbReference type="NCBI Taxonomy" id="419015"/>
    <lineage>
        <taxon>Bacteria</taxon>
        <taxon>Bacillati</taxon>
        <taxon>Actinomycetota</taxon>
        <taxon>Actinomycetes</taxon>
        <taxon>Bifidobacteriales</taxon>
        <taxon>Bifidobacteriaceae</taxon>
        <taxon>Alloscardovia</taxon>
    </lineage>
</organism>
<comment type="catalytic activity">
    <reaction evidence="13">
        <text>D-threo-isocitrate + NADP(+) = 2-oxoglutarate + CO2 + NADPH</text>
        <dbReference type="Rhea" id="RHEA:19629"/>
        <dbReference type="ChEBI" id="CHEBI:15562"/>
        <dbReference type="ChEBI" id="CHEBI:16526"/>
        <dbReference type="ChEBI" id="CHEBI:16810"/>
        <dbReference type="ChEBI" id="CHEBI:57783"/>
        <dbReference type="ChEBI" id="CHEBI:58349"/>
        <dbReference type="EC" id="1.1.1.42"/>
    </reaction>
</comment>
<sequence>MTQIRMIDGHLDVPNTPTLPFIVGDGIGQDIWSSAQHVFDAAVKKVYNGERQVDWLKVLAGKEAFASRGMSLPAETIDAITEHLVAIKGPLETPVGEGIRSLNVALRQELDLYACVRPVRYFEGIESPVKHPERTDITIFRENTEDIYAGIEWDADSEDVQRVIDFLQTTMKVSKIRFPETSSIGIKPISREGSERLIRAAIEYALSHGLKHVTLVHKGNIQKFTEGGFRKWGYELAQREYADQLANGSLEINDIIADNFLQQILLRPERFGVVALTNLNGDYASDALAAQVGGIGISPGANINYVTGHAIFEATHGTAPDIAGKNMANPSSLLLSGCMMFDYIGWNEVADAIRQAMAQAFAAGQFTVDLAGADRTPLSTTDFAHAVISHL</sequence>
<dbReference type="Proteomes" id="UP000242263">
    <property type="component" value="Unassembled WGS sequence"/>
</dbReference>
<dbReference type="SMART" id="SM01329">
    <property type="entry name" value="Iso_dh"/>
    <property type="match status" value="1"/>
</dbReference>
<evidence type="ECO:0000256" key="21">
    <source>
        <dbReference type="PIRSR" id="PIRSR604439-5"/>
    </source>
</evidence>
<evidence type="ECO:0000256" key="20">
    <source>
        <dbReference type="PIRSR" id="PIRSR604439-4"/>
    </source>
</evidence>
<feature type="binding site" evidence="17">
    <location>
        <position position="103"/>
    </location>
    <ligand>
        <name>D-threo-isocitrate</name>
        <dbReference type="ChEBI" id="CHEBI:15562"/>
    </ligand>
</feature>
<dbReference type="Gene3D" id="3.40.718.10">
    <property type="entry name" value="Isopropylmalate Dehydrogenase"/>
    <property type="match status" value="1"/>
</dbReference>
<feature type="binding site" evidence="18">
    <location>
        <position position="329"/>
    </location>
    <ligand>
        <name>NADP(+)</name>
        <dbReference type="ChEBI" id="CHEBI:58349"/>
    </ligand>
</feature>
<feature type="modified residue" description="N6-acetyllysine" evidence="21">
    <location>
        <position position="130"/>
    </location>
</feature>
<dbReference type="SUPFAM" id="SSF53659">
    <property type="entry name" value="Isocitrate/Isopropylmalate dehydrogenase-like"/>
    <property type="match status" value="1"/>
</dbReference>
<feature type="site" description="Critical for catalysis" evidence="20">
    <location>
        <position position="148"/>
    </location>
</feature>
<feature type="binding site" evidence="17">
    <location>
        <position position="117"/>
    </location>
    <ligand>
        <name>D-threo-isocitrate</name>
        <dbReference type="ChEBI" id="CHEBI:15562"/>
    </ligand>
</feature>
<gene>
    <name evidence="23" type="ORF">CYJ32_03015</name>
</gene>
<keyword evidence="6" id="KW-0329">Glyoxylate bypass</keyword>
<keyword evidence="8" id="KW-0479">Metal-binding</keyword>
<feature type="binding site" evidence="17">
    <location>
        <position position="101"/>
    </location>
    <ligand>
        <name>D-threo-isocitrate</name>
        <dbReference type="ChEBI" id="CHEBI:15562"/>
    </ligand>
</feature>
<dbReference type="PROSITE" id="PS00470">
    <property type="entry name" value="IDH_IMDH"/>
    <property type="match status" value="1"/>
</dbReference>
<evidence type="ECO:0000256" key="5">
    <source>
        <dbReference type="ARBA" id="ARBA00019562"/>
    </source>
</evidence>
<evidence type="ECO:0000256" key="8">
    <source>
        <dbReference type="ARBA" id="ARBA00022723"/>
    </source>
</evidence>
<evidence type="ECO:0000256" key="2">
    <source>
        <dbReference type="ARBA" id="ARBA00007769"/>
    </source>
</evidence>
<comment type="caution">
    <text evidence="23">The sequence shown here is derived from an EMBL/GenBank/DDBJ whole genome shotgun (WGS) entry which is preliminary data.</text>
</comment>
<evidence type="ECO:0000256" key="12">
    <source>
        <dbReference type="ARBA" id="ARBA00023211"/>
    </source>
</evidence>
<dbReference type="InterPro" id="IPR024084">
    <property type="entry name" value="IsoPropMal-DH-like_dom"/>
</dbReference>
<dbReference type="GO" id="GO:0000287">
    <property type="term" value="F:magnesium ion binding"/>
    <property type="evidence" value="ECO:0007669"/>
    <property type="project" value="InterPro"/>
</dbReference>
<keyword evidence="10 18" id="KW-0521">NADP</keyword>
<feature type="binding site" evidence="17">
    <location>
        <position position="107"/>
    </location>
    <ligand>
        <name>D-threo-isocitrate</name>
        <dbReference type="ChEBI" id="CHEBI:15562"/>
    </ligand>
</feature>
<evidence type="ECO:0000256" key="9">
    <source>
        <dbReference type="ARBA" id="ARBA00022842"/>
    </source>
</evidence>